<proteinExistence type="predicted"/>
<evidence type="ECO:0000313" key="3">
    <source>
        <dbReference type="RefSeq" id="XP_035698609.1"/>
    </source>
</evidence>
<dbReference type="GeneID" id="118431475"/>
<dbReference type="PANTHER" id="PTHR34488">
    <property type="entry name" value="SI:CH211-245H14.1-RELATED"/>
    <property type="match status" value="1"/>
</dbReference>
<name>A0A9J7MEL2_BRAFL</name>
<dbReference type="RefSeq" id="XP_035698609.1">
    <property type="nucleotide sequence ID" value="XM_035842716.1"/>
</dbReference>
<reference evidence="2" key="1">
    <citation type="journal article" date="2020" name="Nat. Ecol. Evol.">
        <title>Deeply conserved synteny resolves early events in vertebrate evolution.</title>
        <authorList>
            <person name="Simakov O."/>
            <person name="Marletaz F."/>
            <person name="Yue J.X."/>
            <person name="O'Connell B."/>
            <person name="Jenkins J."/>
            <person name="Brandt A."/>
            <person name="Calef R."/>
            <person name="Tung C.H."/>
            <person name="Huang T.K."/>
            <person name="Schmutz J."/>
            <person name="Satoh N."/>
            <person name="Yu J.K."/>
            <person name="Putnam N.H."/>
            <person name="Green R.E."/>
            <person name="Rokhsar D.S."/>
        </authorList>
    </citation>
    <scope>NUCLEOTIDE SEQUENCE [LARGE SCALE GENOMIC DNA]</scope>
    <source>
        <strain evidence="2">S238N-H82</strain>
    </source>
</reference>
<feature type="region of interest" description="Disordered" evidence="1">
    <location>
        <begin position="1"/>
        <end position="32"/>
    </location>
</feature>
<dbReference type="OrthoDB" id="10031171at2759"/>
<evidence type="ECO:0000256" key="1">
    <source>
        <dbReference type="SAM" id="MobiDB-lite"/>
    </source>
</evidence>
<sequence>MSFSGLFRWSNHPNTRTVAPERQPSPPTGDDLEGTLQKLQKCRHPSEHLKALEDSFQLQSDAIGQLCTEKQRLETENCELQRLLHDIKEFVEWKCPCPQTKPYPTVPRLTNRGRSRKETHESFGESNCPVDGGEPRVSVETWRDWFDSVTREHRSPWYHPHPQAVPQQQEPRKIICYLKAEGPFHGSDGQLLAKLNERLGKNNVAMETRPWQPSPRIISEPTLVFCLNASRLGTDVDNALRGTEGNNIVLIVMHHRPPHNARISVQSRSVLREGNTKLIVDALFFEREGMYDCDVNTEAVKDLASYLQGC</sequence>
<dbReference type="KEGG" id="bfo:118431475"/>
<organism evidence="2 3">
    <name type="scientific">Branchiostoma floridae</name>
    <name type="common">Florida lancelet</name>
    <name type="synonym">Amphioxus</name>
    <dbReference type="NCBI Taxonomy" id="7739"/>
    <lineage>
        <taxon>Eukaryota</taxon>
        <taxon>Metazoa</taxon>
        <taxon>Chordata</taxon>
        <taxon>Cephalochordata</taxon>
        <taxon>Leptocardii</taxon>
        <taxon>Amphioxiformes</taxon>
        <taxon>Branchiostomatidae</taxon>
        <taxon>Branchiostoma</taxon>
    </lineage>
</organism>
<dbReference type="OMA" id="AMETRPW"/>
<keyword evidence="2" id="KW-1185">Reference proteome</keyword>
<accession>A0A9J7MEL2</accession>
<dbReference type="Proteomes" id="UP000001554">
    <property type="component" value="Chromosome 15"/>
</dbReference>
<feature type="region of interest" description="Disordered" evidence="1">
    <location>
        <begin position="106"/>
        <end position="135"/>
    </location>
</feature>
<dbReference type="AlphaFoldDB" id="A0A9J7MEL2"/>
<dbReference type="PANTHER" id="PTHR34488:SF1">
    <property type="entry name" value="SI:CH211-245H14.1-RELATED"/>
    <property type="match status" value="1"/>
</dbReference>
<evidence type="ECO:0000313" key="2">
    <source>
        <dbReference type="Proteomes" id="UP000001554"/>
    </source>
</evidence>
<gene>
    <name evidence="3" type="primary">LOC118431475</name>
</gene>
<reference evidence="3" key="2">
    <citation type="submission" date="2025-08" db="UniProtKB">
        <authorList>
            <consortium name="RefSeq"/>
        </authorList>
    </citation>
    <scope>IDENTIFICATION</scope>
    <source>
        <strain evidence="3">S238N-H82</strain>
        <tissue evidence="3">Testes</tissue>
    </source>
</reference>
<protein>
    <submittedName>
        <fullName evidence="3">Uncharacterized protein LOC118431475</fullName>
    </submittedName>
</protein>